<keyword evidence="7" id="KW-1185">Reference proteome</keyword>
<reference evidence="7" key="1">
    <citation type="submission" date="2018-03" db="EMBL/GenBank/DDBJ databases">
        <authorList>
            <person name="Rodrigo-Torres L."/>
            <person name="Arahal R. D."/>
            <person name="Lucena T."/>
        </authorList>
    </citation>
    <scope>NUCLEOTIDE SEQUENCE [LARGE SCALE GENOMIC DNA]</scope>
    <source>
        <strain evidence="7">CECT 8871</strain>
    </source>
</reference>
<dbReference type="NCBIfam" id="NF045541">
    <property type="entry name" value="scaf_prot_MCP2"/>
    <property type="match status" value="1"/>
</dbReference>
<evidence type="ECO:0000313" key="6">
    <source>
        <dbReference type="EMBL" id="SPF81925.1"/>
    </source>
</evidence>
<keyword evidence="2" id="KW-0645">Protease</keyword>
<dbReference type="Pfam" id="PF04586">
    <property type="entry name" value="Peptidase_S78"/>
    <property type="match status" value="1"/>
</dbReference>
<dbReference type="Proteomes" id="UP000244904">
    <property type="component" value="Unassembled WGS sequence"/>
</dbReference>
<evidence type="ECO:0000259" key="5">
    <source>
        <dbReference type="Pfam" id="PF04586"/>
    </source>
</evidence>
<dbReference type="GO" id="GO:0008233">
    <property type="term" value="F:peptidase activity"/>
    <property type="evidence" value="ECO:0007669"/>
    <property type="project" value="UniProtKB-KW"/>
</dbReference>
<feature type="region of interest" description="Disordered" evidence="4">
    <location>
        <begin position="213"/>
        <end position="236"/>
    </location>
</feature>
<dbReference type="GO" id="GO:0006508">
    <property type="term" value="P:proteolysis"/>
    <property type="evidence" value="ECO:0007669"/>
    <property type="project" value="UniProtKB-KW"/>
</dbReference>
<feature type="compositionally biased region" description="Low complexity" evidence="4">
    <location>
        <begin position="218"/>
        <end position="230"/>
    </location>
</feature>
<dbReference type="RefSeq" id="WP_108887696.1">
    <property type="nucleotide sequence ID" value="NZ_OMOJ01000016.1"/>
</dbReference>
<evidence type="ECO:0000256" key="4">
    <source>
        <dbReference type="SAM" id="MobiDB-lite"/>
    </source>
</evidence>
<dbReference type="OrthoDB" id="9806592at2"/>
<keyword evidence="3" id="KW-0378">Hydrolase</keyword>
<evidence type="ECO:0000256" key="1">
    <source>
        <dbReference type="ARBA" id="ARBA00022612"/>
    </source>
</evidence>
<gene>
    <name evidence="6" type="ORF">PRI8871_03752</name>
</gene>
<evidence type="ECO:0000256" key="2">
    <source>
        <dbReference type="ARBA" id="ARBA00022670"/>
    </source>
</evidence>
<sequence>MSIHLRNLTTKPNTVDPENRTVEAIVSTGADTPRGAYIERLDLAGADLSRLIGAPVLDAHRSASTRDQLGVVEAAELRPEGIWVRMKFRSASSALSVLSDIEDGTLRGLSIGYQVAKWEDTRNGQTRIRTAKIWTPIEVSVVPVPADPGAHFRNGEMTMEAQETVIEQSTETTTRAAENAEIRTIAATAGLTRAWADEQIDAAATPDEARRAAFEAMQQRSTSTQTRTTRATVGTDNTDPAVIATRAGEALYARSHPDHDLSAPAQQYAAMSCVDIARDCLQRSGLSTSGLAAGTVVTRALNSTSDFPLILGDAVGRELRRAYQAAPSGVRLLARQTTARDFRAKRALQFGSGPDLKKVSETGEFSYGTIDESGESYSVETFGRIFGISRQALVNDDLGAFTQIPAKLGEAARAFEAAQLVALLTSNPTMSDGTAVFHADHNNLAATGASLSIATLTAARTAMRRQKGLAGEPINATPFAVVVPPELETEAEQLLTQINAAKSDDVNPFGKLTLAVEPRLSDVNAWYVAADPATIDGLEYAYLEGAPGPQIETQQGFEVDGVKIKVRLDFGCGWIDHRGWHKNAGV</sequence>
<proteinExistence type="predicted"/>
<accession>A0A2R8B0V3</accession>
<evidence type="ECO:0000313" key="7">
    <source>
        <dbReference type="Proteomes" id="UP000244904"/>
    </source>
</evidence>
<dbReference type="InterPro" id="IPR054613">
    <property type="entry name" value="Peptidase_S78_dom"/>
</dbReference>
<organism evidence="6 7">
    <name type="scientific">Pseudoprimorskyibacter insulae</name>
    <dbReference type="NCBI Taxonomy" id="1695997"/>
    <lineage>
        <taxon>Bacteria</taxon>
        <taxon>Pseudomonadati</taxon>
        <taxon>Pseudomonadota</taxon>
        <taxon>Alphaproteobacteria</taxon>
        <taxon>Rhodobacterales</taxon>
        <taxon>Paracoccaceae</taxon>
        <taxon>Pseudoprimorskyibacter</taxon>
    </lineage>
</organism>
<dbReference type="AlphaFoldDB" id="A0A2R8B0V3"/>
<keyword evidence="1" id="KW-1188">Viral release from host cell</keyword>
<name>A0A2R8B0V3_9RHOB</name>
<feature type="domain" description="Prohead serine protease" evidence="5">
    <location>
        <begin position="79"/>
        <end position="157"/>
    </location>
</feature>
<dbReference type="Pfam" id="PF25209">
    <property type="entry name" value="Phage_capsid_4"/>
    <property type="match status" value="1"/>
</dbReference>
<dbReference type="EMBL" id="OMOJ01000016">
    <property type="protein sequence ID" value="SPF81925.1"/>
    <property type="molecule type" value="Genomic_DNA"/>
</dbReference>
<evidence type="ECO:0000256" key="3">
    <source>
        <dbReference type="ARBA" id="ARBA00022801"/>
    </source>
</evidence>
<protein>
    <recommendedName>
        <fullName evidence="5">Prohead serine protease domain-containing protein</fullName>
    </recommendedName>
</protein>